<reference evidence="1 2" key="1">
    <citation type="submission" date="2020-03" db="EMBL/GenBank/DDBJ databases">
        <title>Genomic Encyclopedia of Type Strains, Phase IV (KMG-IV): sequencing the most valuable type-strain genomes for metagenomic binning, comparative biology and taxonomic classification.</title>
        <authorList>
            <person name="Goeker M."/>
        </authorList>
    </citation>
    <scope>NUCLEOTIDE SEQUENCE [LARGE SCALE GENOMIC DNA]</scope>
    <source>
        <strain evidence="1 2">DSM 18888</strain>
    </source>
</reference>
<evidence type="ECO:0008006" key="3">
    <source>
        <dbReference type="Google" id="ProtNLM"/>
    </source>
</evidence>
<dbReference type="EMBL" id="JAATJD010000002">
    <property type="protein sequence ID" value="NJB74539.1"/>
    <property type="molecule type" value="Genomic_DNA"/>
</dbReference>
<accession>A0ABX0WYU4</accession>
<dbReference type="Proteomes" id="UP000556869">
    <property type="component" value="Unassembled WGS sequence"/>
</dbReference>
<name>A0ABX0WYU4_9PROT</name>
<sequence>MLSAYSAYWRRYFPNSGAFFDLHVPGTRFTPTKNMSLPHIHLINRLPRSNATCQKLFIASQQFKLHCKISLDKPAKFRLNQAEKR</sequence>
<evidence type="ECO:0000313" key="1">
    <source>
        <dbReference type="EMBL" id="NJB74539.1"/>
    </source>
</evidence>
<gene>
    <name evidence="1" type="ORF">GGR96_001631</name>
</gene>
<proteinExistence type="predicted"/>
<organism evidence="1 2">
    <name type="scientific">Thalassospira tepidiphila</name>
    <dbReference type="NCBI Taxonomy" id="393657"/>
    <lineage>
        <taxon>Bacteria</taxon>
        <taxon>Pseudomonadati</taxon>
        <taxon>Pseudomonadota</taxon>
        <taxon>Alphaproteobacteria</taxon>
        <taxon>Rhodospirillales</taxon>
        <taxon>Thalassospiraceae</taxon>
        <taxon>Thalassospira</taxon>
    </lineage>
</organism>
<comment type="caution">
    <text evidence="1">The sequence shown here is derived from an EMBL/GenBank/DDBJ whole genome shotgun (WGS) entry which is preliminary data.</text>
</comment>
<evidence type="ECO:0000313" key="2">
    <source>
        <dbReference type="Proteomes" id="UP000556869"/>
    </source>
</evidence>
<protein>
    <recommendedName>
        <fullName evidence="3">HIT domain-containing protein</fullName>
    </recommendedName>
</protein>
<keyword evidence="2" id="KW-1185">Reference proteome</keyword>